<keyword evidence="3" id="KW-1185">Reference proteome</keyword>
<sequence length="318" mass="35164">GGRNLMYYILQAATAIILILAANTAFAGAPIMAAKLATEGYIPRIFALRGDRLVFHNGILLLCAGSIALVVVFHASVHSLIPLYAVGVFLAFTIAQAGMVVRWNTLKPQGYKANALVNGIGSTVTGIVTMVIASTKFMAGAWLVLLAIPLLVLLFKKIKKHYSDISHELSSQNQVPYYVIKNHILIPMSSLSKPALNALEFAKSMSNEDTDITIVHVSSNSETAEKLRKKLVEKQINFELVVVESPYRELIGPLFDFIDNLEKELKTGEVITVIIPEFVTHTWWHYLLHNQTGFLLRTVLLLKKNIIVASVPYHLKSM</sequence>
<dbReference type="EMBL" id="JACVHF010000058">
    <property type="protein sequence ID" value="MBC9786639.1"/>
    <property type="molecule type" value="Genomic_DNA"/>
</dbReference>
<accession>A0ABR7T9D4</accession>
<name>A0ABR7T9D4_HELCL</name>
<feature type="transmembrane region" description="Helical" evidence="1">
    <location>
        <begin position="53"/>
        <end position="75"/>
    </location>
</feature>
<dbReference type="RefSeq" id="WP_188042058.1">
    <property type="nucleotide sequence ID" value="NZ_JACVHF010000058.1"/>
</dbReference>
<comment type="caution">
    <text evidence="2">The sequence shown here is derived from an EMBL/GenBank/DDBJ whole genome shotgun (WGS) entry which is preliminary data.</text>
</comment>
<keyword evidence="1" id="KW-1133">Transmembrane helix</keyword>
<feature type="transmembrane region" description="Helical" evidence="1">
    <location>
        <begin position="81"/>
        <end position="101"/>
    </location>
</feature>
<gene>
    <name evidence="2" type="ORF">H1S01_19535</name>
</gene>
<feature type="transmembrane region" description="Helical" evidence="1">
    <location>
        <begin position="113"/>
        <end position="133"/>
    </location>
</feature>
<evidence type="ECO:0000313" key="2">
    <source>
        <dbReference type="EMBL" id="MBC9786639.1"/>
    </source>
</evidence>
<protein>
    <submittedName>
        <fullName evidence="2">Amino acid permease</fullName>
    </submittedName>
</protein>
<dbReference type="Gene3D" id="1.20.1740.10">
    <property type="entry name" value="Amino acid/polyamine transporter I"/>
    <property type="match status" value="1"/>
</dbReference>
<evidence type="ECO:0000313" key="3">
    <source>
        <dbReference type="Proteomes" id="UP000617402"/>
    </source>
</evidence>
<organism evidence="2 3">
    <name type="scientific">Heliobacterium chlorum</name>
    <dbReference type="NCBI Taxonomy" id="2698"/>
    <lineage>
        <taxon>Bacteria</taxon>
        <taxon>Bacillati</taxon>
        <taxon>Bacillota</taxon>
        <taxon>Clostridia</taxon>
        <taxon>Eubacteriales</taxon>
        <taxon>Heliobacteriaceae</taxon>
        <taxon>Heliobacterium</taxon>
    </lineage>
</organism>
<feature type="non-terminal residue" evidence="2">
    <location>
        <position position="1"/>
    </location>
</feature>
<proteinExistence type="predicted"/>
<dbReference type="InterPro" id="IPR053153">
    <property type="entry name" value="APC_K+_Transporter"/>
</dbReference>
<dbReference type="Proteomes" id="UP000617402">
    <property type="component" value="Unassembled WGS sequence"/>
</dbReference>
<dbReference type="PANTHER" id="PTHR47704">
    <property type="entry name" value="POTASSIUM TRANSPORTER KIMA"/>
    <property type="match status" value="1"/>
</dbReference>
<feature type="transmembrane region" description="Helical" evidence="1">
    <location>
        <begin position="6"/>
        <end position="32"/>
    </location>
</feature>
<reference evidence="2 3" key="1">
    <citation type="submission" date="2020-07" db="EMBL/GenBank/DDBJ databases">
        <title>Draft whole-genome sequence of Heliobacterium chlorum DSM 3682, type strain.</title>
        <authorList>
            <person name="Kyndt J.A."/>
            <person name="Meyer T.E."/>
            <person name="Imhoff J.F."/>
        </authorList>
    </citation>
    <scope>NUCLEOTIDE SEQUENCE [LARGE SCALE GENOMIC DNA]</scope>
    <source>
        <strain evidence="2 3">DSM 3682</strain>
    </source>
</reference>
<keyword evidence="1" id="KW-0812">Transmembrane</keyword>
<keyword evidence="1" id="KW-0472">Membrane</keyword>
<evidence type="ECO:0000256" key="1">
    <source>
        <dbReference type="SAM" id="Phobius"/>
    </source>
</evidence>
<feature type="transmembrane region" description="Helical" evidence="1">
    <location>
        <begin position="139"/>
        <end position="155"/>
    </location>
</feature>
<dbReference type="PANTHER" id="PTHR47704:SF1">
    <property type="entry name" value="POTASSIUM TRANSPORTER KIMA"/>
    <property type="match status" value="1"/>
</dbReference>